<dbReference type="EMBL" id="GBEZ01009640">
    <property type="protein sequence ID" value="JAC75963.1"/>
    <property type="molecule type" value="Transcribed_RNA"/>
</dbReference>
<gene>
    <name evidence="1" type="ORF">TSPGSL018_21577</name>
</gene>
<protein>
    <submittedName>
        <fullName evidence="1">Uncharacterized protein</fullName>
    </submittedName>
</protein>
<evidence type="ECO:0000313" key="1">
    <source>
        <dbReference type="EMBL" id="JAC75963.1"/>
    </source>
</evidence>
<sequence length="47" mass="5334">MRFIMTPASTATYWILSKTCTLLGTIELLQAVNIEAAYFVRTFENTC</sequence>
<proteinExistence type="predicted"/>
<dbReference type="AlphaFoldDB" id="A0A061RVG4"/>
<reference evidence="1" key="1">
    <citation type="submission" date="2014-05" db="EMBL/GenBank/DDBJ databases">
        <title>The transcriptome of the halophilic microalga Tetraselmis sp. GSL018 isolated from the Great Salt Lake, Utah.</title>
        <authorList>
            <person name="Jinkerson R.E."/>
            <person name="D'Adamo S."/>
            <person name="Posewitz M.C."/>
        </authorList>
    </citation>
    <scope>NUCLEOTIDE SEQUENCE</scope>
    <source>
        <strain evidence="1">GSL018</strain>
    </source>
</reference>
<name>A0A061RVG4_9CHLO</name>
<accession>A0A061RVG4</accession>
<organism evidence="1">
    <name type="scientific">Tetraselmis sp. GSL018</name>
    <dbReference type="NCBI Taxonomy" id="582737"/>
    <lineage>
        <taxon>Eukaryota</taxon>
        <taxon>Viridiplantae</taxon>
        <taxon>Chlorophyta</taxon>
        <taxon>core chlorophytes</taxon>
        <taxon>Chlorodendrophyceae</taxon>
        <taxon>Chlorodendrales</taxon>
        <taxon>Chlorodendraceae</taxon>
        <taxon>Tetraselmis</taxon>
    </lineage>
</organism>